<dbReference type="SUPFAM" id="SSF54695">
    <property type="entry name" value="POZ domain"/>
    <property type="match status" value="1"/>
</dbReference>
<dbReference type="InterPro" id="IPR000408">
    <property type="entry name" value="Reg_chr_condens"/>
</dbReference>
<evidence type="ECO:0000256" key="1">
    <source>
        <dbReference type="PROSITE-ProRule" id="PRU00235"/>
    </source>
</evidence>
<accession>A0AAV7ZTG9</accession>
<comment type="caution">
    <text evidence="3">The sequence shown here is derived from an EMBL/GenBank/DDBJ whole genome shotgun (WGS) entry which is preliminary data.</text>
</comment>
<dbReference type="PROSITE" id="PS50097">
    <property type="entry name" value="BTB"/>
    <property type="match status" value="1"/>
</dbReference>
<dbReference type="InterPro" id="IPR011333">
    <property type="entry name" value="SKP1/BTB/POZ_sf"/>
</dbReference>
<dbReference type="Pfam" id="PF13540">
    <property type="entry name" value="RCC1_2"/>
    <property type="match status" value="1"/>
</dbReference>
<evidence type="ECO:0000313" key="3">
    <source>
        <dbReference type="EMBL" id="KAJ3443932.1"/>
    </source>
</evidence>
<feature type="repeat" description="RCC1" evidence="1">
    <location>
        <begin position="206"/>
        <end position="260"/>
    </location>
</feature>
<dbReference type="Gene3D" id="3.30.710.10">
    <property type="entry name" value="Potassium Channel Kv1.1, Chain A"/>
    <property type="match status" value="1"/>
</dbReference>
<evidence type="ECO:0000313" key="4">
    <source>
        <dbReference type="Proteomes" id="UP001146793"/>
    </source>
</evidence>
<organism evidence="3 4">
    <name type="scientific">Anaeramoeba flamelloides</name>
    <dbReference type="NCBI Taxonomy" id="1746091"/>
    <lineage>
        <taxon>Eukaryota</taxon>
        <taxon>Metamonada</taxon>
        <taxon>Anaeramoebidae</taxon>
        <taxon>Anaeramoeba</taxon>
    </lineage>
</organism>
<dbReference type="InterPro" id="IPR000210">
    <property type="entry name" value="BTB/POZ_dom"/>
</dbReference>
<dbReference type="PANTHER" id="PTHR45982">
    <property type="entry name" value="REGULATOR OF CHROMOSOME CONDENSATION"/>
    <property type="match status" value="1"/>
</dbReference>
<dbReference type="InterPro" id="IPR051553">
    <property type="entry name" value="Ran_GTPase-activating"/>
</dbReference>
<feature type="domain" description="BTB" evidence="2">
    <location>
        <begin position="467"/>
        <end position="555"/>
    </location>
</feature>
<proteinExistence type="predicted"/>
<dbReference type="PANTHER" id="PTHR45982:SF1">
    <property type="entry name" value="REGULATOR OF CHROMOSOME CONDENSATION"/>
    <property type="match status" value="1"/>
</dbReference>
<dbReference type="Pfam" id="PF00651">
    <property type="entry name" value="BTB"/>
    <property type="match status" value="1"/>
</dbReference>
<dbReference type="PROSITE" id="PS50012">
    <property type="entry name" value="RCC1_3"/>
    <property type="match status" value="1"/>
</dbReference>
<name>A0AAV7ZTG9_9EUKA</name>
<reference evidence="3" key="1">
    <citation type="submission" date="2022-08" db="EMBL/GenBank/DDBJ databases">
        <title>Novel sulphate-reducing endosymbionts in the free-living metamonad Anaeramoeba.</title>
        <authorList>
            <person name="Jerlstrom-Hultqvist J."/>
            <person name="Cepicka I."/>
            <person name="Gallot-Lavallee L."/>
            <person name="Salas-Leiva D."/>
            <person name="Curtis B.A."/>
            <person name="Zahonova K."/>
            <person name="Pipaliya S."/>
            <person name="Dacks J."/>
            <person name="Roger A.J."/>
        </authorList>
    </citation>
    <scope>NUCLEOTIDE SEQUENCE</scope>
    <source>
        <strain evidence="3">Busselton2</strain>
    </source>
</reference>
<sequence length="587" mass="67473">MKTTDPFKCFVSGTQFFNNFLVESNSKLPLWSPATKLENPDKIQQIICDHHQRVLVLTGDNGLELYVKENKVRKFTIKNETIKNIQCGLFSFLVLTKSGKVWSLGKENSYKEIPLEDFQNSTMDSLRHVPFFTEKNLFVEKIIMGSITNYFLCSGGVLYGSGYGNQGRLGSKVTVNQQLPIYLMDKVQRVFSGGFSWVFMYLTNNNKLFAGGYNSQNQASLSVNTKYVTEPQEVKLPNIKTSDILDIQIGQTHSLLLTKDGSLFGAGVSDSNGVNINKATFTQIKELQNHKIVKISVGLSHNLVLTSTNELFGWGFANNTKPQNLTINYLPQKINIPNLQSKNSISIYCSASISFIFNPWNTSTITGDFKKFFERQQFTDTQFPYGIKTHKLLVETRTRCEINQIQKFFEDKTKEEINSFLKWVYYDELFNQEIIKKFFSSLDIDFNPEEHTLQNDLLRLYNDEDSKDFNILVKEDDEDEYGNEDGDDDDEEVFEEIPAHKFVLLARSGLFREMFENVNEKEKKLNQIKDYSGKSIESLELLIKYLYTEKIELTADNDPVLVAEELEDAVEYYQLNENSTLINQLNN</sequence>
<dbReference type="EMBL" id="JANTQA010000023">
    <property type="protein sequence ID" value="KAJ3443932.1"/>
    <property type="molecule type" value="Genomic_DNA"/>
</dbReference>
<gene>
    <name evidence="3" type="ORF">M0812_09780</name>
</gene>
<dbReference type="Proteomes" id="UP001146793">
    <property type="component" value="Unassembled WGS sequence"/>
</dbReference>
<protein>
    <submittedName>
        <fullName evidence="3">Regulator of chromosome condensation</fullName>
    </submittedName>
</protein>
<dbReference type="AlphaFoldDB" id="A0AAV7ZTG9"/>
<dbReference type="InterPro" id="IPR009091">
    <property type="entry name" value="RCC1/BLIP-II"/>
</dbReference>
<dbReference type="CDD" id="cd18186">
    <property type="entry name" value="BTB_POZ_ZBTB_KLHL-like"/>
    <property type="match status" value="1"/>
</dbReference>
<dbReference type="SUPFAM" id="SSF50985">
    <property type="entry name" value="RCC1/BLIP-II"/>
    <property type="match status" value="1"/>
</dbReference>
<dbReference type="Gene3D" id="2.130.10.30">
    <property type="entry name" value="Regulator of chromosome condensation 1/beta-lactamase-inhibitor protein II"/>
    <property type="match status" value="1"/>
</dbReference>
<evidence type="ECO:0000259" key="2">
    <source>
        <dbReference type="PROSITE" id="PS50097"/>
    </source>
</evidence>